<comment type="caution">
    <text evidence="3">The sequence shown here is derived from an EMBL/GenBank/DDBJ whole genome shotgun (WGS) entry which is preliminary data.</text>
</comment>
<dbReference type="Proteomes" id="UP000002195">
    <property type="component" value="Unassembled WGS sequence"/>
</dbReference>
<dbReference type="EMBL" id="AAFI02000199">
    <property type="protein sequence ID" value="EAL60882.1"/>
    <property type="molecule type" value="Genomic_DNA"/>
</dbReference>
<gene>
    <name evidence="3" type="ORF">DDB_G0293060</name>
</gene>
<evidence type="ECO:0000313" key="4">
    <source>
        <dbReference type="Proteomes" id="UP000002195"/>
    </source>
</evidence>
<dbReference type="VEuPathDB" id="AmoebaDB:DDB_G0293060"/>
<dbReference type="FunCoup" id="Q54CC1">
    <property type="interactions" value="877"/>
</dbReference>
<evidence type="ECO:0000313" key="3">
    <source>
        <dbReference type="EMBL" id="EAL60882.1"/>
    </source>
</evidence>
<organism evidence="3 4">
    <name type="scientific">Dictyostelium discoideum</name>
    <name type="common">Social amoeba</name>
    <dbReference type="NCBI Taxonomy" id="44689"/>
    <lineage>
        <taxon>Eukaryota</taxon>
        <taxon>Amoebozoa</taxon>
        <taxon>Evosea</taxon>
        <taxon>Eumycetozoa</taxon>
        <taxon>Dictyostelia</taxon>
        <taxon>Dictyosteliales</taxon>
        <taxon>Dictyosteliaceae</taxon>
        <taxon>Dictyostelium</taxon>
    </lineage>
</organism>
<dbReference type="dictyBase" id="DDB_G0293060"/>
<dbReference type="SUPFAM" id="SSF58113">
    <property type="entry name" value="Apolipoprotein A-I"/>
    <property type="match status" value="1"/>
</dbReference>
<keyword evidence="1" id="KW-0175">Coiled coil</keyword>
<dbReference type="SMR" id="Q54CC1"/>
<evidence type="ECO:0000256" key="2">
    <source>
        <dbReference type="SAM" id="MobiDB-lite"/>
    </source>
</evidence>
<dbReference type="PhylomeDB" id="Q54CC1"/>
<evidence type="ECO:0000256" key="1">
    <source>
        <dbReference type="SAM" id="Coils"/>
    </source>
</evidence>
<dbReference type="GeneID" id="8629021"/>
<keyword evidence="4" id="KW-1185">Reference proteome</keyword>
<reference evidence="3 4" key="1">
    <citation type="journal article" date="2005" name="Nature">
        <title>The genome of the social amoeba Dictyostelium discoideum.</title>
        <authorList>
            <consortium name="The Dictyostelium discoideum Sequencing Consortium"/>
            <person name="Eichinger L."/>
            <person name="Pachebat J.A."/>
            <person name="Glockner G."/>
            <person name="Rajandream M.A."/>
            <person name="Sucgang R."/>
            <person name="Berriman M."/>
            <person name="Song J."/>
            <person name="Olsen R."/>
            <person name="Szafranski K."/>
            <person name="Xu Q."/>
            <person name="Tunggal B."/>
            <person name="Kummerfeld S."/>
            <person name="Madera M."/>
            <person name="Konfortov B.A."/>
            <person name="Rivero F."/>
            <person name="Bankier A.T."/>
            <person name="Lehmann R."/>
            <person name="Hamlin N."/>
            <person name="Davies R."/>
            <person name="Gaudet P."/>
            <person name="Fey P."/>
            <person name="Pilcher K."/>
            <person name="Chen G."/>
            <person name="Saunders D."/>
            <person name="Sodergren E."/>
            <person name="Davis P."/>
            <person name="Kerhornou A."/>
            <person name="Nie X."/>
            <person name="Hall N."/>
            <person name="Anjard C."/>
            <person name="Hemphill L."/>
            <person name="Bason N."/>
            <person name="Farbrother P."/>
            <person name="Desany B."/>
            <person name="Just E."/>
            <person name="Morio T."/>
            <person name="Rost R."/>
            <person name="Churcher C."/>
            <person name="Cooper J."/>
            <person name="Haydock S."/>
            <person name="van Driessche N."/>
            <person name="Cronin A."/>
            <person name="Goodhead I."/>
            <person name="Muzny D."/>
            <person name="Mourier T."/>
            <person name="Pain A."/>
            <person name="Lu M."/>
            <person name="Harper D."/>
            <person name="Lindsay R."/>
            <person name="Hauser H."/>
            <person name="James K."/>
            <person name="Quiles M."/>
            <person name="Madan Babu M."/>
            <person name="Saito T."/>
            <person name="Buchrieser C."/>
            <person name="Wardroper A."/>
            <person name="Felder M."/>
            <person name="Thangavelu M."/>
            <person name="Johnson D."/>
            <person name="Knights A."/>
            <person name="Loulseged H."/>
            <person name="Mungall K."/>
            <person name="Oliver K."/>
            <person name="Price C."/>
            <person name="Quail M.A."/>
            <person name="Urushihara H."/>
            <person name="Hernandez J."/>
            <person name="Rabbinowitsch E."/>
            <person name="Steffen D."/>
            <person name="Sanders M."/>
            <person name="Ma J."/>
            <person name="Kohara Y."/>
            <person name="Sharp S."/>
            <person name="Simmonds M."/>
            <person name="Spiegler S."/>
            <person name="Tivey A."/>
            <person name="Sugano S."/>
            <person name="White B."/>
            <person name="Walker D."/>
            <person name="Woodward J."/>
            <person name="Winckler T."/>
            <person name="Tanaka Y."/>
            <person name="Shaulsky G."/>
            <person name="Schleicher M."/>
            <person name="Weinstock G."/>
            <person name="Rosenthal A."/>
            <person name="Cox E.C."/>
            <person name="Chisholm R.L."/>
            <person name="Gibbs R."/>
            <person name="Loomis W.F."/>
            <person name="Platzer M."/>
            <person name="Kay R.R."/>
            <person name="Williams J."/>
            <person name="Dear P.H."/>
            <person name="Noegel A.A."/>
            <person name="Barrell B."/>
            <person name="Kuspa A."/>
        </authorList>
    </citation>
    <scope>NUCLEOTIDE SEQUENCE [LARGE SCALE GENOMIC DNA]</scope>
    <source>
        <strain evidence="3 4">AX4</strain>
    </source>
</reference>
<dbReference type="Gene3D" id="1.20.120.20">
    <property type="entry name" value="Apolipoprotein"/>
    <property type="match status" value="1"/>
</dbReference>
<feature type="coiled-coil region" evidence="1">
    <location>
        <begin position="26"/>
        <end position="53"/>
    </location>
</feature>
<dbReference type="AlphaFoldDB" id="Q54CC1"/>
<dbReference type="RefSeq" id="XP_629298.1">
    <property type="nucleotide sequence ID" value="XM_629296.1"/>
</dbReference>
<dbReference type="PaxDb" id="44689-DDB0191754"/>
<accession>Q54CC1</accession>
<name>Q54CC1_DICDI</name>
<dbReference type="KEGG" id="ddi:DDB_G0293060"/>
<dbReference type="HOGENOM" id="CLU_777124_0_0_1"/>
<proteinExistence type="predicted"/>
<dbReference type="eggNOG" id="ENOG502RSQD">
    <property type="taxonomic scope" value="Eukaryota"/>
</dbReference>
<dbReference type="InParanoid" id="Q54CC1"/>
<sequence length="385" mass="43280">MGIEQETKDDFISMSHEGERLSKEAKIEADRLSKEAKIEADRLRQNVKLEAQEIKKDIENQAHSSWDTVKDGAKSVQDYIVSGFETVKHSITTDPDELAMEHLKDNINEKIENVDKEGSSILGEITDFFKGTAEEVKIETDKIGMGAFNDSDPFVGDVHKTFNKTTDNLKDEASKLSKDAKYHSNRLYDESGKIYKDTKNESGKLYNEVKKESGKLFNEAKKETNKLYKDTKNEGSKLATDLKKDVEQFADESKKIAADIKNIANDTYQGITNDASKKANELKKKAGETLDESAGAIEHQLDLFKRDFKYLNQRSGLIYSGFGLVGGYGASKFLVPNASPITKLTLMAGFASLGAYYGLHQPFNRTIDNSLNRLNNKKEEIKKKW</sequence>
<feature type="region of interest" description="Disordered" evidence="2">
    <location>
        <begin position="1"/>
        <end position="26"/>
    </location>
</feature>
<protein>
    <submittedName>
        <fullName evidence="3">Uncharacterized protein</fullName>
    </submittedName>
</protein>